<evidence type="ECO:0000313" key="2">
    <source>
        <dbReference type="Proteomes" id="UP000254712"/>
    </source>
</evidence>
<name>A0A379WK77_SALET</name>
<sequence length="32" mass="3971">MLQIDWRLSQLFSLFLLFLPQRWQQKAILMCC</sequence>
<proteinExistence type="predicted"/>
<dbReference type="AlphaFoldDB" id="A0A379WK77"/>
<gene>
    <name evidence="1" type="ORF">NCTC8261_00663</name>
</gene>
<evidence type="ECO:0000313" key="1">
    <source>
        <dbReference type="EMBL" id="SUH34482.1"/>
    </source>
</evidence>
<dbReference type="EMBL" id="UGXT01000002">
    <property type="protein sequence ID" value="SUH34482.1"/>
    <property type="molecule type" value="Genomic_DNA"/>
</dbReference>
<dbReference type="Proteomes" id="UP000254712">
    <property type="component" value="Unassembled WGS sequence"/>
</dbReference>
<protein>
    <submittedName>
        <fullName evidence="1">Uncharacterized protein</fullName>
    </submittedName>
</protein>
<accession>A0A379WK77</accession>
<organism evidence="1 2">
    <name type="scientific">Salmonella enterica I</name>
    <dbReference type="NCBI Taxonomy" id="59201"/>
    <lineage>
        <taxon>Bacteria</taxon>
        <taxon>Pseudomonadati</taxon>
        <taxon>Pseudomonadota</taxon>
        <taxon>Gammaproteobacteria</taxon>
        <taxon>Enterobacterales</taxon>
        <taxon>Enterobacteriaceae</taxon>
        <taxon>Salmonella</taxon>
    </lineage>
</organism>
<reference evidence="1 2" key="1">
    <citation type="submission" date="2018-06" db="EMBL/GenBank/DDBJ databases">
        <authorList>
            <consortium name="Pathogen Informatics"/>
            <person name="Doyle S."/>
        </authorList>
    </citation>
    <scope>NUCLEOTIDE SEQUENCE [LARGE SCALE GENOMIC DNA]</scope>
    <source>
        <strain evidence="1 2">NCTC8261</strain>
    </source>
</reference>